<sequence>MAMEEEDHATVAVRNPSHRFERPVKIKRSRSDSIDGVDSISDLPDAVLQHIFSYIPTKFAIRTSVLSRRWRHVWSETPHLSFKWLSVSPESVNKTLASYKASKITSFHLCTRLASTAHHHVNSWIEFAMSHNVDDLFLEFRGFLTTMNYSFPDFFYSNSSLKNLIVDSRCNEMIPRCTVSWTSLKYLSLSCCELSDESFLKILSGCPILETLRLYSYDSVRYLDLSKSLHLRILDIDFSSFFRRPINIVAPHIHYLRLRNSEAQCTLVDVSSLTEAKVDISYIEPGCCYYSFQLLKPDVLQGIVQAMLEKFQNVEKLTFGVNFLQMLSLAEICDIPFPMLKVEVLILETMIVPSVIPGIAKLLQNSPGVKMLKLDIVNSNIVPDADLNYYLDLKELDQNQCWKPKDLDFSTSFQPKLMTSFMEFLLENTREDNISQYNWQLS</sequence>
<dbReference type="Pfam" id="PF00646">
    <property type="entry name" value="F-box"/>
    <property type="match status" value="1"/>
</dbReference>
<dbReference type="InterPro" id="IPR053781">
    <property type="entry name" value="F-box_AtFBL13-like"/>
</dbReference>
<keyword evidence="3" id="KW-1185">Reference proteome</keyword>
<dbReference type="Pfam" id="PF24758">
    <property type="entry name" value="LRR_At5g56370"/>
    <property type="match status" value="1"/>
</dbReference>
<proteinExistence type="predicted"/>
<evidence type="ECO:0000313" key="3">
    <source>
        <dbReference type="Proteomes" id="UP000008694"/>
    </source>
</evidence>
<dbReference type="EMBL" id="GL348718">
    <property type="protein sequence ID" value="EFH47261.1"/>
    <property type="molecule type" value="Genomic_DNA"/>
</dbReference>
<dbReference type="CDD" id="cd22160">
    <property type="entry name" value="F-box_AtFBL13-like"/>
    <property type="match status" value="1"/>
</dbReference>
<dbReference type="AlphaFoldDB" id="D7M7X7"/>
<evidence type="ECO:0000313" key="2">
    <source>
        <dbReference type="EMBL" id="EFH47261.1"/>
    </source>
</evidence>
<protein>
    <submittedName>
        <fullName evidence="2">Predicted protein</fullName>
    </submittedName>
</protein>
<dbReference type="InterPro" id="IPR055411">
    <property type="entry name" value="LRR_FXL15/At3g58940/PEG3-like"/>
</dbReference>
<accession>D7M7X7</accession>
<dbReference type="PANTHER" id="PTHR32153">
    <property type="entry name" value="OJ000223_09.16 PROTEIN"/>
    <property type="match status" value="1"/>
</dbReference>
<evidence type="ECO:0000259" key="1">
    <source>
        <dbReference type="PROSITE" id="PS50181"/>
    </source>
</evidence>
<dbReference type="SUPFAM" id="SSF52047">
    <property type="entry name" value="RNI-like"/>
    <property type="match status" value="1"/>
</dbReference>
<dbReference type="SMART" id="SM00256">
    <property type="entry name" value="FBOX"/>
    <property type="match status" value="1"/>
</dbReference>
<dbReference type="Gramene" id="Al_scaffold_0006_194">
    <property type="protein sequence ID" value="Al_scaffold_0006_194"/>
    <property type="gene ID" value="Al_scaffold_0006_194"/>
</dbReference>
<organism evidence="3">
    <name type="scientific">Arabidopsis lyrata subsp. lyrata</name>
    <name type="common">Lyre-leaved rock-cress</name>
    <dbReference type="NCBI Taxonomy" id="81972"/>
    <lineage>
        <taxon>Eukaryota</taxon>
        <taxon>Viridiplantae</taxon>
        <taxon>Streptophyta</taxon>
        <taxon>Embryophyta</taxon>
        <taxon>Tracheophyta</taxon>
        <taxon>Spermatophyta</taxon>
        <taxon>Magnoliopsida</taxon>
        <taxon>eudicotyledons</taxon>
        <taxon>Gunneridae</taxon>
        <taxon>Pentapetalae</taxon>
        <taxon>rosids</taxon>
        <taxon>malvids</taxon>
        <taxon>Brassicales</taxon>
        <taxon>Brassicaceae</taxon>
        <taxon>Camelineae</taxon>
        <taxon>Arabidopsis</taxon>
    </lineage>
</organism>
<gene>
    <name evidence="2" type="ORF">ARALYDRAFT_660129</name>
</gene>
<dbReference type="InterPro" id="IPR001810">
    <property type="entry name" value="F-box_dom"/>
</dbReference>
<dbReference type="Proteomes" id="UP000008694">
    <property type="component" value="Unassembled WGS sequence"/>
</dbReference>
<dbReference type="PROSITE" id="PS50181">
    <property type="entry name" value="FBOX"/>
    <property type="match status" value="1"/>
</dbReference>
<dbReference type="HOGENOM" id="CLU_010721_5_0_1"/>
<dbReference type="InterPro" id="IPR044997">
    <property type="entry name" value="F-box_plant"/>
</dbReference>
<dbReference type="SUPFAM" id="SSF81383">
    <property type="entry name" value="F-box domain"/>
    <property type="match status" value="1"/>
</dbReference>
<dbReference type="InterPro" id="IPR032675">
    <property type="entry name" value="LRR_dom_sf"/>
</dbReference>
<name>D7M7X7_ARALL</name>
<dbReference type="STRING" id="81972.D7M7X7"/>
<feature type="domain" description="F-box" evidence="1">
    <location>
        <begin position="37"/>
        <end position="87"/>
    </location>
</feature>
<dbReference type="Gene3D" id="1.20.1280.50">
    <property type="match status" value="1"/>
</dbReference>
<reference evidence="3" key="1">
    <citation type="journal article" date="2011" name="Nat. Genet.">
        <title>The Arabidopsis lyrata genome sequence and the basis of rapid genome size change.</title>
        <authorList>
            <person name="Hu T.T."/>
            <person name="Pattyn P."/>
            <person name="Bakker E.G."/>
            <person name="Cao J."/>
            <person name="Cheng J.-F."/>
            <person name="Clark R.M."/>
            <person name="Fahlgren N."/>
            <person name="Fawcett J.A."/>
            <person name="Grimwood J."/>
            <person name="Gundlach H."/>
            <person name="Haberer G."/>
            <person name="Hollister J.D."/>
            <person name="Ossowski S."/>
            <person name="Ottilar R.P."/>
            <person name="Salamov A.A."/>
            <person name="Schneeberger K."/>
            <person name="Spannagl M."/>
            <person name="Wang X."/>
            <person name="Yang L."/>
            <person name="Nasrallah M.E."/>
            <person name="Bergelson J."/>
            <person name="Carrington J.C."/>
            <person name="Gaut B.S."/>
            <person name="Schmutz J."/>
            <person name="Mayer K.F.X."/>
            <person name="Van de Peer Y."/>
            <person name="Grigoriev I.V."/>
            <person name="Nordborg M."/>
            <person name="Weigel D."/>
            <person name="Guo Y.-L."/>
        </authorList>
    </citation>
    <scope>NUCLEOTIDE SEQUENCE [LARGE SCALE GENOMIC DNA]</scope>
    <source>
        <strain evidence="3">cv. MN47</strain>
    </source>
</reference>
<dbReference type="InterPro" id="IPR036047">
    <property type="entry name" value="F-box-like_dom_sf"/>
</dbReference>
<dbReference type="Gene3D" id="3.80.10.10">
    <property type="entry name" value="Ribonuclease Inhibitor"/>
    <property type="match status" value="1"/>
</dbReference>